<name>A0AAP0G4F3_9ASPA</name>
<gene>
    <name evidence="2" type="ORF">KSP39_PZI012780</name>
</gene>
<dbReference type="EMBL" id="JBBWWQ010000010">
    <property type="protein sequence ID" value="KAK8936522.1"/>
    <property type="molecule type" value="Genomic_DNA"/>
</dbReference>
<accession>A0AAP0G4F3</accession>
<evidence type="ECO:0000313" key="3">
    <source>
        <dbReference type="Proteomes" id="UP001418222"/>
    </source>
</evidence>
<feature type="region of interest" description="Disordered" evidence="1">
    <location>
        <begin position="1"/>
        <end position="35"/>
    </location>
</feature>
<feature type="compositionally biased region" description="Acidic residues" evidence="1">
    <location>
        <begin position="183"/>
        <end position="192"/>
    </location>
</feature>
<feature type="region of interest" description="Disordered" evidence="1">
    <location>
        <begin position="157"/>
        <end position="192"/>
    </location>
</feature>
<dbReference type="AlphaFoldDB" id="A0AAP0G4F3"/>
<organism evidence="2 3">
    <name type="scientific">Platanthera zijinensis</name>
    <dbReference type="NCBI Taxonomy" id="2320716"/>
    <lineage>
        <taxon>Eukaryota</taxon>
        <taxon>Viridiplantae</taxon>
        <taxon>Streptophyta</taxon>
        <taxon>Embryophyta</taxon>
        <taxon>Tracheophyta</taxon>
        <taxon>Spermatophyta</taxon>
        <taxon>Magnoliopsida</taxon>
        <taxon>Liliopsida</taxon>
        <taxon>Asparagales</taxon>
        <taxon>Orchidaceae</taxon>
        <taxon>Orchidoideae</taxon>
        <taxon>Orchideae</taxon>
        <taxon>Orchidinae</taxon>
        <taxon>Platanthera</taxon>
    </lineage>
</organism>
<dbReference type="Proteomes" id="UP001418222">
    <property type="component" value="Unassembled WGS sequence"/>
</dbReference>
<feature type="region of interest" description="Disordered" evidence="1">
    <location>
        <begin position="57"/>
        <end position="144"/>
    </location>
</feature>
<protein>
    <submittedName>
        <fullName evidence="2">Uncharacterized protein</fullName>
    </submittedName>
</protein>
<comment type="caution">
    <text evidence="2">The sequence shown here is derived from an EMBL/GenBank/DDBJ whole genome shotgun (WGS) entry which is preliminary data.</text>
</comment>
<feature type="compositionally biased region" description="Basic and acidic residues" evidence="1">
    <location>
        <begin position="24"/>
        <end position="33"/>
    </location>
</feature>
<evidence type="ECO:0000256" key="1">
    <source>
        <dbReference type="SAM" id="MobiDB-lite"/>
    </source>
</evidence>
<keyword evidence="3" id="KW-1185">Reference proteome</keyword>
<evidence type="ECO:0000313" key="2">
    <source>
        <dbReference type="EMBL" id="KAK8936522.1"/>
    </source>
</evidence>
<reference evidence="2 3" key="1">
    <citation type="journal article" date="2022" name="Nat. Plants">
        <title>Genomes of leafy and leafless Platanthera orchids illuminate the evolution of mycoheterotrophy.</title>
        <authorList>
            <person name="Li M.H."/>
            <person name="Liu K.W."/>
            <person name="Li Z."/>
            <person name="Lu H.C."/>
            <person name="Ye Q.L."/>
            <person name="Zhang D."/>
            <person name="Wang J.Y."/>
            <person name="Li Y.F."/>
            <person name="Zhong Z.M."/>
            <person name="Liu X."/>
            <person name="Yu X."/>
            <person name="Liu D.K."/>
            <person name="Tu X.D."/>
            <person name="Liu B."/>
            <person name="Hao Y."/>
            <person name="Liao X.Y."/>
            <person name="Jiang Y.T."/>
            <person name="Sun W.H."/>
            <person name="Chen J."/>
            <person name="Chen Y.Q."/>
            <person name="Ai Y."/>
            <person name="Zhai J.W."/>
            <person name="Wu S.S."/>
            <person name="Zhou Z."/>
            <person name="Hsiao Y.Y."/>
            <person name="Wu W.L."/>
            <person name="Chen Y.Y."/>
            <person name="Lin Y.F."/>
            <person name="Hsu J.L."/>
            <person name="Li C.Y."/>
            <person name="Wang Z.W."/>
            <person name="Zhao X."/>
            <person name="Zhong W.Y."/>
            <person name="Ma X.K."/>
            <person name="Ma L."/>
            <person name="Huang J."/>
            <person name="Chen G.Z."/>
            <person name="Huang M.Z."/>
            <person name="Huang L."/>
            <person name="Peng D.H."/>
            <person name="Luo Y.B."/>
            <person name="Zou S.Q."/>
            <person name="Chen S.P."/>
            <person name="Lan S."/>
            <person name="Tsai W.C."/>
            <person name="Van de Peer Y."/>
            <person name="Liu Z.J."/>
        </authorList>
    </citation>
    <scope>NUCLEOTIDE SEQUENCE [LARGE SCALE GENOMIC DNA]</scope>
    <source>
        <strain evidence="2">Lor287</strain>
    </source>
</reference>
<proteinExistence type="predicted"/>
<feature type="compositionally biased region" description="Basic and acidic residues" evidence="1">
    <location>
        <begin position="102"/>
        <end position="125"/>
    </location>
</feature>
<sequence length="192" mass="21936">MLAARREVARQAESRGTSRPVNRRGGDVKEEQTKPYLLPIPCRKRSKTCIYFLNAKNTKNRPGRSSDSEESVTNQPGRSSEFGEDFMRKFSRRTSRSGRSSGLEDLRGERREPTRRTLGRRERANRSSGGWPASFRNVQPEEEPEVLRLLPESMHVAVLNDDSDDGLPPLEENCNRRRPVDDPYSDSDSDQD</sequence>
<feature type="compositionally biased region" description="Basic and acidic residues" evidence="1">
    <location>
        <begin position="1"/>
        <end position="13"/>
    </location>
</feature>